<dbReference type="PROSITE" id="PS51186">
    <property type="entry name" value="GNAT"/>
    <property type="match status" value="1"/>
</dbReference>
<dbReference type="Gene3D" id="3.40.630.30">
    <property type="match status" value="1"/>
</dbReference>
<dbReference type="SUPFAM" id="SSF55729">
    <property type="entry name" value="Acyl-CoA N-acyltransferases (Nat)"/>
    <property type="match status" value="1"/>
</dbReference>
<dbReference type="Pfam" id="PF00583">
    <property type="entry name" value="Acetyltransf_1"/>
    <property type="match status" value="1"/>
</dbReference>
<sequence length="167" mass="19986">MLMKQIPVIKVAESRDKETIQNLMQFYFYDFSEFIDLQVSDNGVYGQYAYLDNYWQESRRFPYLIEKEGKLAGFVLVSEIQEENDQYWSISEFFIMKKFRLGGLGKLAAHQIFEKHKGNWQVSQIKANKPAQTFWRKVIGEYSGEQYKERNEEERVIQSFCNKIMKK</sequence>
<evidence type="ECO:0000259" key="1">
    <source>
        <dbReference type="PROSITE" id="PS51186"/>
    </source>
</evidence>
<dbReference type="CDD" id="cd04301">
    <property type="entry name" value="NAT_SF"/>
    <property type="match status" value="1"/>
</dbReference>
<dbReference type="EMBL" id="CP015378">
    <property type="protein sequence ID" value="ANC78494.1"/>
    <property type="molecule type" value="Genomic_DNA"/>
</dbReference>
<protein>
    <submittedName>
        <fullName evidence="2">Acetyltransferase</fullName>
    </submittedName>
</protein>
<feature type="domain" description="N-acetyltransferase" evidence="1">
    <location>
        <begin position="7"/>
        <end position="167"/>
    </location>
</feature>
<dbReference type="AlphaFoldDB" id="A0A160IQ38"/>
<organism evidence="2 3">
    <name type="scientific">Fictibacillus phosphorivorans</name>
    <dbReference type="NCBI Taxonomy" id="1221500"/>
    <lineage>
        <taxon>Bacteria</taxon>
        <taxon>Bacillati</taxon>
        <taxon>Bacillota</taxon>
        <taxon>Bacilli</taxon>
        <taxon>Bacillales</taxon>
        <taxon>Fictibacillaceae</taxon>
        <taxon>Fictibacillus</taxon>
    </lineage>
</organism>
<evidence type="ECO:0000313" key="2">
    <source>
        <dbReference type="EMBL" id="ANC78494.1"/>
    </source>
</evidence>
<dbReference type="InterPro" id="IPR016181">
    <property type="entry name" value="Acyl_CoA_acyltransferase"/>
</dbReference>
<evidence type="ECO:0000313" key="3">
    <source>
        <dbReference type="Proteomes" id="UP000076623"/>
    </source>
</evidence>
<reference evidence="2 3" key="1">
    <citation type="submission" date="2016-04" db="EMBL/GenBank/DDBJ databases">
        <title>Complete genome sequence of Fictibacillus phosphorivorans G25-29, a strain toxic to nematodes.</title>
        <authorList>
            <person name="Zheng Z."/>
        </authorList>
    </citation>
    <scope>NUCLEOTIDE SEQUENCE [LARGE SCALE GENOMIC DNA]</scope>
    <source>
        <strain evidence="2 3">G25-29</strain>
    </source>
</reference>
<name>A0A160IQ38_9BACL</name>
<accession>A0A160IQ38</accession>
<proteinExistence type="predicted"/>
<dbReference type="KEGG" id="fpn:ABE65_017480"/>
<dbReference type="GO" id="GO:0016747">
    <property type="term" value="F:acyltransferase activity, transferring groups other than amino-acyl groups"/>
    <property type="evidence" value="ECO:0007669"/>
    <property type="project" value="InterPro"/>
</dbReference>
<dbReference type="STRING" id="1221500.ABE65_017480"/>
<dbReference type="Proteomes" id="UP000076623">
    <property type="component" value="Chromosome"/>
</dbReference>
<keyword evidence="2" id="KW-0808">Transferase</keyword>
<dbReference type="InterPro" id="IPR000182">
    <property type="entry name" value="GNAT_dom"/>
</dbReference>
<dbReference type="RefSeq" id="WP_082861485.1">
    <property type="nucleotide sequence ID" value="NZ_CP015378.1"/>
</dbReference>
<keyword evidence="3" id="KW-1185">Reference proteome</keyword>
<gene>
    <name evidence="2" type="ORF">ABE65_017480</name>
</gene>